<evidence type="ECO:0000256" key="1">
    <source>
        <dbReference type="ARBA" id="ARBA00001946"/>
    </source>
</evidence>
<evidence type="ECO:0000256" key="6">
    <source>
        <dbReference type="PIRSR" id="PIRSR600760-2"/>
    </source>
</evidence>
<feature type="binding site" evidence="6">
    <location>
        <position position="267"/>
    </location>
    <ligand>
        <name>Mg(2+)</name>
        <dbReference type="ChEBI" id="CHEBI:18420"/>
        <label>1</label>
        <note>catalytic</note>
    </ligand>
</feature>
<name>A0A9P8RRH8_9PEZI</name>
<dbReference type="GO" id="GO:0046872">
    <property type="term" value="F:metal ion binding"/>
    <property type="evidence" value="ECO:0007669"/>
    <property type="project" value="UniProtKB-KW"/>
</dbReference>
<dbReference type="Gene3D" id="3.30.540.10">
    <property type="entry name" value="Fructose-1,6-Bisphosphatase, subunit A, domain 1"/>
    <property type="match status" value="1"/>
</dbReference>
<keyword evidence="4" id="KW-0378">Hydrolase</keyword>
<comment type="similarity">
    <text evidence="2">Belongs to the inositol monophosphatase superfamily.</text>
</comment>
<protein>
    <recommendedName>
        <fullName evidence="9">3'(2'),5'-bisphosphate nucleotidase</fullName>
    </recommendedName>
</protein>
<organism evidence="7 8">
    <name type="scientific">Trichoglossum hirsutum</name>
    <dbReference type="NCBI Taxonomy" id="265104"/>
    <lineage>
        <taxon>Eukaryota</taxon>
        <taxon>Fungi</taxon>
        <taxon>Dikarya</taxon>
        <taxon>Ascomycota</taxon>
        <taxon>Pezizomycotina</taxon>
        <taxon>Geoglossomycetes</taxon>
        <taxon>Geoglossales</taxon>
        <taxon>Geoglossaceae</taxon>
        <taxon>Trichoglossum</taxon>
    </lineage>
</organism>
<evidence type="ECO:0008006" key="9">
    <source>
        <dbReference type="Google" id="ProtNLM"/>
    </source>
</evidence>
<dbReference type="InterPro" id="IPR051090">
    <property type="entry name" value="Inositol_monoP_superfamily"/>
</dbReference>
<reference evidence="7" key="1">
    <citation type="submission" date="2021-03" db="EMBL/GenBank/DDBJ databases">
        <title>Comparative genomics and phylogenomic investigation of the class Geoglossomycetes provide insights into ecological specialization and systematics.</title>
        <authorList>
            <person name="Melie T."/>
            <person name="Pirro S."/>
            <person name="Miller A.N."/>
            <person name="Quandt A."/>
        </authorList>
    </citation>
    <scope>NUCLEOTIDE SEQUENCE</scope>
    <source>
        <strain evidence="7">CAQ_001_2017</strain>
    </source>
</reference>
<keyword evidence="5 6" id="KW-0460">Magnesium</keyword>
<dbReference type="Proteomes" id="UP000750711">
    <property type="component" value="Unassembled WGS sequence"/>
</dbReference>
<dbReference type="EMBL" id="JAGHQM010000310">
    <property type="protein sequence ID" value="KAH0562661.1"/>
    <property type="molecule type" value="Genomic_DNA"/>
</dbReference>
<dbReference type="CDD" id="cd01517">
    <property type="entry name" value="PAP_phosphatase"/>
    <property type="match status" value="1"/>
</dbReference>
<dbReference type="PANTHER" id="PTHR43200">
    <property type="entry name" value="PHOSPHATASE"/>
    <property type="match status" value="1"/>
</dbReference>
<evidence type="ECO:0000313" key="8">
    <source>
        <dbReference type="Proteomes" id="UP000750711"/>
    </source>
</evidence>
<dbReference type="Gene3D" id="3.40.190.80">
    <property type="match status" value="1"/>
</dbReference>
<feature type="binding site" evidence="6">
    <location>
        <position position="112"/>
    </location>
    <ligand>
        <name>Mg(2+)</name>
        <dbReference type="ChEBI" id="CHEBI:18420"/>
        <label>1</label>
        <note>catalytic</note>
    </ligand>
</feature>
<evidence type="ECO:0000256" key="4">
    <source>
        <dbReference type="ARBA" id="ARBA00022801"/>
    </source>
</evidence>
<dbReference type="SUPFAM" id="SSF56655">
    <property type="entry name" value="Carbohydrate phosphatase"/>
    <property type="match status" value="1"/>
</dbReference>
<dbReference type="Pfam" id="PF00459">
    <property type="entry name" value="Inositol_P"/>
    <property type="match status" value="1"/>
</dbReference>
<dbReference type="PANTHER" id="PTHR43200:SF2">
    <property type="entry name" value="3'(2'),5'-BISPHOSPHATE NUCLEOTIDASE"/>
    <property type="match status" value="1"/>
</dbReference>
<proteinExistence type="inferred from homology"/>
<dbReference type="GO" id="GO:0008441">
    <property type="term" value="F:3'(2'),5'-bisphosphate nucleotidase activity"/>
    <property type="evidence" value="ECO:0007669"/>
    <property type="project" value="TreeGrafter"/>
</dbReference>
<feature type="binding site" evidence="6">
    <location>
        <position position="111"/>
    </location>
    <ligand>
        <name>Mg(2+)</name>
        <dbReference type="ChEBI" id="CHEBI:18420"/>
        <label>1</label>
        <note>catalytic</note>
    </ligand>
</feature>
<feature type="binding site" evidence="6">
    <location>
        <position position="45"/>
    </location>
    <ligand>
        <name>Mg(2+)</name>
        <dbReference type="ChEBI" id="CHEBI:18420"/>
        <label>1</label>
        <note>catalytic</note>
    </ligand>
</feature>
<dbReference type="InterPro" id="IPR000760">
    <property type="entry name" value="Inositol_monophosphatase-like"/>
</dbReference>
<evidence type="ECO:0000256" key="2">
    <source>
        <dbReference type="ARBA" id="ARBA00009759"/>
    </source>
</evidence>
<comment type="caution">
    <text evidence="7">The sequence shown here is derived from an EMBL/GenBank/DDBJ whole genome shotgun (WGS) entry which is preliminary data.</text>
</comment>
<gene>
    <name evidence="7" type="ORF">GP486_002657</name>
</gene>
<keyword evidence="8" id="KW-1185">Reference proteome</keyword>
<accession>A0A9P8RRH8</accession>
<keyword evidence="3 6" id="KW-0479">Metal-binding</keyword>
<dbReference type="AlphaFoldDB" id="A0A9P8RRH8"/>
<evidence type="ECO:0000313" key="7">
    <source>
        <dbReference type="EMBL" id="KAH0562661.1"/>
    </source>
</evidence>
<feature type="binding site" evidence="6">
    <location>
        <position position="109"/>
    </location>
    <ligand>
        <name>Mg(2+)</name>
        <dbReference type="ChEBI" id="CHEBI:18420"/>
        <label>1</label>
        <note>catalytic</note>
    </ligand>
</feature>
<sequence length="329" mass="35522">MAAPYSRERLTKDDKTPVTIADYGSQALIINAIRHNFPDDAFIGEEDATALRSDRHLCDRVWELVSSTHLGDKNDEELLSTMSSPAEMLNAIDLGMSPSGRKGRVWVLDPIDGTAEFICGGQYAVSLALLEDGQQRVGVLGCPCLSADATNMFGGPTETQEPGNILSAVSGQGATVRPMSRGALLPSRQLTALRDAPLSSRLRFVDCAKSRSSAVEKHAATARALGAPWPASDIVSLQLKWAALATGISDALLRLPRRNSKRDWIWDHAGGVLIAEEVGFRITDANGKAIDFGAGRRLEENFGWVVAHPEVHGEVLKRVTEIYQANPAL</sequence>
<dbReference type="GO" id="GO:0000103">
    <property type="term" value="P:sulfate assimilation"/>
    <property type="evidence" value="ECO:0007669"/>
    <property type="project" value="TreeGrafter"/>
</dbReference>
<evidence type="ECO:0000256" key="5">
    <source>
        <dbReference type="ARBA" id="ARBA00022842"/>
    </source>
</evidence>
<comment type="cofactor">
    <cofactor evidence="1 6">
        <name>Mg(2+)</name>
        <dbReference type="ChEBI" id="CHEBI:18420"/>
    </cofactor>
</comment>
<evidence type="ECO:0000256" key="3">
    <source>
        <dbReference type="ARBA" id="ARBA00022723"/>
    </source>
</evidence>